<dbReference type="InterPro" id="IPR036097">
    <property type="entry name" value="HisK_dim/P_sf"/>
</dbReference>
<dbReference type="NCBIfam" id="TIGR00229">
    <property type="entry name" value="sensory_box"/>
    <property type="match status" value="1"/>
</dbReference>
<dbReference type="Proteomes" id="UP000290218">
    <property type="component" value="Unassembled WGS sequence"/>
</dbReference>
<dbReference type="GO" id="GO:0000155">
    <property type="term" value="F:phosphorelay sensor kinase activity"/>
    <property type="evidence" value="ECO:0007669"/>
    <property type="project" value="InterPro"/>
</dbReference>
<dbReference type="Gene3D" id="3.40.50.2300">
    <property type="match status" value="1"/>
</dbReference>
<dbReference type="EC" id="2.7.13.3" evidence="2"/>
<proteinExistence type="predicted"/>
<dbReference type="InterPro" id="IPR001789">
    <property type="entry name" value="Sig_transdc_resp-reg_receiver"/>
</dbReference>
<dbReference type="SMART" id="SM00086">
    <property type="entry name" value="PAC"/>
    <property type="match status" value="7"/>
</dbReference>
<dbReference type="Pfam" id="PF02518">
    <property type="entry name" value="HATPase_c"/>
    <property type="match status" value="1"/>
</dbReference>
<dbReference type="SUPFAM" id="SSF55785">
    <property type="entry name" value="PYP-like sensor domain (PAS domain)"/>
    <property type="match status" value="7"/>
</dbReference>
<evidence type="ECO:0000256" key="9">
    <source>
        <dbReference type="PROSITE-ProRule" id="PRU00169"/>
    </source>
</evidence>
<feature type="domain" description="PAC" evidence="13">
    <location>
        <begin position="118"/>
        <end position="170"/>
    </location>
</feature>
<dbReference type="InterPro" id="IPR013656">
    <property type="entry name" value="PAS_4"/>
</dbReference>
<organism evidence="14 15">
    <name type="scientific">Oleiharenicola lentus</name>
    <dbReference type="NCBI Taxonomy" id="2508720"/>
    <lineage>
        <taxon>Bacteria</taxon>
        <taxon>Pseudomonadati</taxon>
        <taxon>Verrucomicrobiota</taxon>
        <taxon>Opitutia</taxon>
        <taxon>Opitutales</taxon>
        <taxon>Opitutaceae</taxon>
        <taxon>Oleiharenicola</taxon>
    </lineage>
</organism>
<dbReference type="PRINTS" id="PR00344">
    <property type="entry name" value="BCTRLSENSOR"/>
</dbReference>
<evidence type="ECO:0000256" key="5">
    <source>
        <dbReference type="ARBA" id="ARBA00022741"/>
    </source>
</evidence>
<protein>
    <recommendedName>
        <fullName evidence="2">histidine kinase</fullName>
        <ecNumber evidence="2">2.7.13.3</ecNumber>
    </recommendedName>
</protein>
<dbReference type="GO" id="GO:0005524">
    <property type="term" value="F:ATP binding"/>
    <property type="evidence" value="ECO:0007669"/>
    <property type="project" value="UniProtKB-KW"/>
</dbReference>
<evidence type="ECO:0000256" key="4">
    <source>
        <dbReference type="ARBA" id="ARBA00022679"/>
    </source>
</evidence>
<comment type="catalytic activity">
    <reaction evidence="1">
        <text>ATP + protein L-histidine = ADP + protein N-phospho-L-histidine.</text>
        <dbReference type="EC" id="2.7.13.3"/>
    </reaction>
</comment>
<name>A0A4Q1CB46_9BACT</name>
<dbReference type="InterPro" id="IPR036890">
    <property type="entry name" value="HATPase_C_sf"/>
</dbReference>
<evidence type="ECO:0000256" key="8">
    <source>
        <dbReference type="ARBA" id="ARBA00023012"/>
    </source>
</evidence>
<evidence type="ECO:0000259" key="13">
    <source>
        <dbReference type="PROSITE" id="PS50113"/>
    </source>
</evidence>
<comment type="caution">
    <text evidence="14">The sequence shown here is derived from an EMBL/GenBank/DDBJ whole genome shotgun (WGS) entry which is preliminary data.</text>
</comment>
<dbReference type="InterPro" id="IPR003594">
    <property type="entry name" value="HATPase_dom"/>
</dbReference>
<keyword evidence="3 9" id="KW-0597">Phosphoprotein</keyword>
<feature type="domain" description="PAC" evidence="13">
    <location>
        <begin position="919"/>
        <end position="970"/>
    </location>
</feature>
<keyword evidence="4" id="KW-0808">Transferase</keyword>
<dbReference type="PROSITE" id="PS50112">
    <property type="entry name" value="PAS"/>
    <property type="match status" value="1"/>
</dbReference>
<dbReference type="SMART" id="SM00091">
    <property type="entry name" value="PAS"/>
    <property type="match status" value="1"/>
</dbReference>
<dbReference type="PROSITE" id="PS50110">
    <property type="entry name" value="RESPONSE_REGULATORY"/>
    <property type="match status" value="1"/>
</dbReference>
<accession>A0A4Q1CB46</accession>
<keyword evidence="7" id="KW-0067">ATP-binding</keyword>
<dbReference type="OrthoDB" id="9784397at2"/>
<evidence type="ECO:0000256" key="7">
    <source>
        <dbReference type="ARBA" id="ARBA00022840"/>
    </source>
</evidence>
<dbReference type="PROSITE" id="PS50109">
    <property type="entry name" value="HIS_KIN"/>
    <property type="match status" value="1"/>
</dbReference>
<dbReference type="InterPro" id="IPR000014">
    <property type="entry name" value="PAS"/>
</dbReference>
<dbReference type="PROSITE" id="PS50113">
    <property type="entry name" value="PAC"/>
    <property type="match status" value="4"/>
</dbReference>
<dbReference type="SMART" id="SM00448">
    <property type="entry name" value="REC"/>
    <property type="match status" value="1"/>
</dbReference>
<gene>
    <name evidence="14" type="ORF">ESB00_10040</name>
</gene>
<dbReference type="Gene3D" id="1.10.287.130">
    <property type="match status" value="1"/>
</dbReference>
<evidence type="ECO:0000256" key="2">
    <source>
        <dbReference type="ARBA" id="ARBA00012438"/>
    </source>
</evidence>
<evidence type="ECO:0000256" key="3">
    <source>
        <dbReference type="ARBA" id="ARBA00022553"/>
    </source>
</evidence>
<dbReference type="PANTHER" id="PTHR43065">
    <property type="entry name" value="SENSOR HISTIDINE KINASE"/>
    <property type="match status" value="1"/>
</dbReference>
<feature type="modified residue" description="4-aspartylphosphate" evidence="9">
    <location>
        <position position="1407"/>
    </location>
</feature>
<dbReference type="SMART" id="SM00387">
    <property type="entry name" value="HATPase_c"/>
    <property type="match status" value="1"/>
</dbReference>
<dbReference type="PANTHER" id="PTHR43065:SF46">
    <property type="entry name" value="C4-DICARBOXYLATE TRANSPORT SENSOR PROTEIN DCTB"/>
    <property type="match status" value="1"/>
</dbReference>
<evidence type="ECO:0000313" key="14">
    <source>
        <dbReference type="EMBL" id="RXK56188.1"/>
    </source>
</evidence>
<evidence type="ECO:0000256" key="6">
    <source>
        <dbReference type="ARBA" id="ARBA00022777"/>
    </source>
</evidence>
<feature type="domain" description="PAC" evidence="13">
    <location>
        <begin position="1049"/>
        <end position="1101"/>
    </location>
</feature>
<dbReference type="SUPFAM" id="SSF52172">
    <property type="entry name" value="CheY-like"/>
    <property type="match status" value="1"/>
</dbReference>
<dbReference type="Gene3D" id="3.30.450.20">
    <property type="entry name" value="PAS domain"/>
    <property type="match status" value="7"/>
</dbReference>
<dbReference type="InterPro" id="IPR005467">
    <property type="entry name" value="His_kinase_dom"/>
</dbReference>
<evidence type="ECO:0000259" key="12">
    <source>
        <dbReference type="PROSITE" id="PS50112"/>
    </source>
</evidence>
<feature type="domain" description="PAC" evidence="13">
    <location>
        <begin position="786"/>
        <end position="837"/>
    </location>
</feature>
<feature type="domain" description="Histidine kinase" evidence="10">
    <location>
        <begin position="1114"/>
        <end position="1330"/>
    </location>
</feature>
<dbReference type="InterPro" id="IPR011006">
    <property type="entry name" value="CheY-like_superfamily"/>
</dbReference>
<evidence type="ECO:0000256" key="1">
    <source>
        <dbReference type="ARBA" id="ARBA00000085"/>
    </source>
</evidence>
<keyword evidence="5" id="KW-0547">Nucleotide-binding</keyword>
<evidence type="ECO:0000313" key="15">
    <source>
        <dbReference type="Proteomes" id="UP000290218"/>
    </source>
</evidence>
<sequence length="1476" mass="164939">MFSVATVLSMATTALVVAGAAWWLHRRQRRRAETEAEQRVRQRSELIEQAQCALWEADVQVETDDWTWQIKLHPSAFCRQLFGPELTVGPANFWDQFQIDTREQMDLRAREALQRGHAGYQQEFKAIRDGRTYWLQETVSITRLGLDHYRLVGLITDLTAQREAEMARRQSEQGLERILANAQCMLWRAMVTEEKGKLLWPHFDVPRSRLSERLFGAHRQFNPERGFWDGLAMPDQAKMDAHSSRAIHGNAPGYEQVFRVVTPAGATFHLHERVSITPEKTGTWSLVGVVTDITPQIEAEVAQKRTETTLAHLLERADSMIWQGRIQRQPDGRLDWKLFVPASQLFRKIFGHDPDGDRGFSWGEMGVPEVQEMEARSYRAITESAPGYEQVFHVPRSDRPIWLTETVTISPAGPNEWELVGIITDISDRHRVEEAWRSSQERLGNLLNVAECMLWEASVLLQADDTLTWDQYIPPSALYRRIFGETGDAPLQLHWSELQIPEYPDMVTRTLAALKAGAPGYTQEFRVVRTSGDIWLRETVSIQRDGVNRFRMAGVITDITAQRRAEEAHRASEVQLAVLLDGADCMIWQGQCRRMGPDDFNWQVFTPRSQLYRRIFGTEPVGECHFAWTPEQVPEFWEMRDRSRRAMLEGRTAYEQVFHCLHPAGDIWLQENVSIKSLGPDHWELTGIIANITAQRELQQARQASEKRLSELLGRANCLLWESTVSLLPDGWQWEHTIQPSLFYQRLTGAPEPLAGASMWPVERVPERPEMDRRCRDAILGGSLGYDQVFRFVSREGATTWISENVTVNRLGENRFWLVGVAVDITAQRTSELALQASEQRLLEILTRADCLLWEATTMLEKDSWKWEFNIQPSLLGDRLYGSGRPASARGLWREFTIPEWQEMNARCRQALEQGLPGYEQVFHIIQPDGAAVWIRENVTIRKLDVNRFSLVGVAVDITAQRGAEAALANEKERLAVTLRAMNEAVFTTDGAGVVQFANPAALNLVGRAGTDCVGRPVQEVCTLENVRDGARVLLPIARVAQGDLIADLPGQTRLVGADGRRRLIEGCCAPIRSADSQVTGTVLVMRDVTEQDRLEQELIRATRLESVGVLAGGIAHDFNNILTAVMGNLALAQLDIAPGSPAMASLRSAEKAALRARDLTQQLLTFAKGGDPVRAAIQLETVVREMAGFALHGSSIKASYDLAPDLWAADADKGQIGRVVQNLVINSVQAMPKGGSLRISARNDPQAHLAHPGLAAGDYIQIAISDSGAGINPENLSRIFDPYFTTKQTGTGLGLAAVYSIIRKHRGHIEVESQVGQGTTFRFWLPALNCAVAKPDTNTPWATTKTHQFAGRVLFMDDEQIIRDMATSLLERFGLKVDCAADGAEAVAKYQSALQTGRAYDLVITDLTVPGGMGGLAALGKLRELDPQVKAVVSSGYSSDPVLANYRQHGFSAVMAKPYEVGEVARVLRELLPAG</sequence>
<dbReference type="SUPFAM" id="SSF55874">
    <property type="entry name" value="ATPase domain of HSP90 chaperone/DNA topoisomerase II/histidine kinase"/>
    <property type="match status" value="1"/>
</dbReference>
<dbReference type="SUPFAM" id="SSF47384">
    <property type="entry name" value="Homodimeric domain of signal transducing histidine kinase"/>
    <property type="match status" value="1"/>
</dbReference>
<evidence type="ECO:0000259" key="11">
    <source>
        <dbReference type="PROSITE" id="PS50110"/>
    </source>
</evidence>
<dbReference type="InterPro" id="IPR035965">
    <property type="entry name" value="PAS-like_dom_sf"/>
</dbReference>
<feature type="domain" description="Response regulatory" evidence="11">
    <location>
        <begin position="1353"/>
        <end position="1473"/>
    </location>
</feature>
<keyword evidence="15" id="KW-1185">Reference proteome</keyword>
<dbReference type="InterPro" id="IPR003661">
    <property type="entry name" value="HisK_dim/P_dom"/>
</dbReference>
<keyword evidence="6" id="KW-0418">Kinase</keyword>
<feature type="domain" description="PAS" evidence="12">
    <location>
        <begin position="971"/>
        <end position="1016"/>
    </location>
</feature>
<dbReference type="InterPro" id="IPR000700">
    <property type="entry name" value="PAS-assoc_C"/>
</dbReference>
<keyword evidence="8" id="KW-0902">Two-component regulatory system</keyword>
<dbReference type="CDD" id="cd00130">
    <property type="entry name" value="PAS"/>
    <property type="match status" value="1"/>
</dbReference>
<dbReference type="Pfam" id="PF08448">
    <property type="entry name" value="PAS_4"/>
    <property type="match status" value="1"/>
</dbReference>
<dbReference type="InterPro" id="IPR001610">
    <property type="entry name" value="PAC"/>
</dbReference>
<dbReference type="SMART" id="SM00388">
    <property type="entry name" value="HisKA"/>
    <property type="match status" value="1"/>
</dbReference>
<dbReference type="CDD" id="cd00156">
    <property type="entry name" value="REC"/>
    <property type="match status" value="1"/>
</dbReference>
<dbReference type="EMBL" id="SDHX01000001">
    <property type="protein sequence ID" value="RXK56188.1"/>
    <property type="molecule type" value="Genomic_DNA"/>
</dbReference>
<evidence type="ECO:0000259" key="10">
    <source>
        <dbReference type="PROSITE" id="PS50109"/>
    </source>
</evidence>
<dbReference type="InterPro" id="IPR004358">
    <property type="entry name" value="Sig_transdc_His_kin-like_C"/>
</dbReference>
<reference evidence="14 15" key="1">
    <citation type="submission" date="2019-01" db="EMBL/GenBank/DDBJ databases">
        <title>Lacunisphaera sp. strain TWA-58.</title>
        <authorList>
            <person name="Chen W.-M."/>
        </authorList>
    </citation>
    <scope>NUCLEOTIDE SEQUENCE [LARGE SCALE GENOMIC DNA]</scope>
    <source>
        <strain evidence="14 15">TWA-58</strain>
    </source>
</reference>
<dbReference type="Pfam" id="PF00072">
    <property type="entry name" value="Response_reg"/>
    <property type="match status" value="1"/>
</dbReference>
<dbReference type="Gene3D" id="3.30.565.10">
    <property type="entry name" value="Histidine kinase-like ATPase, C-terminal domain"/>
    <property type="match status" value="1"/>
</dbReference>
<dbReference type="CDD" id="cd00082">
    <property type="entry name" value="HisKA"/>
    <property type="match status" value="1"/>
</dbReference>